<comment type="caution">
    <text evidence="1">The sequence shown here is derived from an EMBL/GenBank/DDBJ whole genome shotgun (WGS) entry which is preliminary data.</text>
</comment>
<evidence type="ECO:0000313" key="2">
    <source>
        <dbReference type="Proteomes" id="UP000828048"/>
    </source>
</evidence>
<protein>
    <submittedName>
        <fullName evidence="1">Uncharacterized protein</fullName>
    </submittedName>
</protein>
<organism evidence="1 2">
    <name type="scientific">Vaccinium darrowii</name>
    <dbReference type="NCBI Taxonomy" id="229202"/>
    <lineage>
        <taxon>Eukaryota</taxon>
        <taxon>Viridiplantae</taxon>
        <taxon>Streptophyta</taxon>
        <taxon>Embryophyta</taxon>
        <taxon>Tracheophyta</taxon>
        <taxon>Spermatophyta</taxon>
        <taxon>Magnoliopsida</taxon>
        <taxon>eudicotyledons</taxon>
        <taxon>Gunneridae</taxon>
        <taxon>Pentapetalae</taxon>
        <taxon>asterids</taxon>
        <taxon>Ericales</taxon>
        <taxon>Ericaceae</taxon>
        <taxon>Vaccinioideae</taxon>
        <taxon>Vaccinieae</taxon>
        <taxon>Vaccinium</taxon>
    </lineage>
</organism>
<accession>A0ACB7Y318</accession>
<sequence length="477" mass="54306">MGVPAFYRWLADRYPKSIVDVVEEEPKQGANGVPVPIDVSKPNPNGMEFDNLYLDMNGIIHPCFHPEGKPAPATYDDVFRSIFDYIDHLFSLVRPRKLLYMAIDGVAPRAKMNQQRSRRFRAAKDAAAAEAEEERLRREFELEGKNLTLTETSDSNVITPGTRFMAVLSAGLQYYTQSRLNHNPGWWRTKVILSDSNVPGEGEHKIMSYIRLQRNLSGFNPNTRHCLYGLDADLIMLSLATHEVHFSILREVITLPGREEKCFLCGQVGHLAADCRGGPGGQGVDVNGKVVDNTPIHKKKYQFLNIWVLREYLQYDLEIRSPPFEISFERLVDDFVFLCFFVGNDFLPHMPTLEIREGAINLLMDVYRKEFAAMGGYLTDAGEVLLDRVEHFIQSVAIFEDQIFQKRARIQQAMDNNEGMKLNKTRKEASEEPPAPDKCRVVSRLVCEEVQEQEHSPYSPHSQICILANLQLLAQVS</sequence>
<dbReference type="Proteomes" id="UP000828048">
    <property type="component" value="Chromosome 5"/>
</dbReference>
<dbReference type="EMBL" id="CM037155">
    <property type="protein sequence ID" value="KAH7847944.1"/>
    <property type="molecule type" value="Genomic_DNA"/>
</dbReference>
<evidence type="ECO:0000313" key="1">
    <source>
        <dbReference type="EMBL" id="KAH7847944.1"/>
    </source>
</evidence>
<name>A0ACB7Y318_9ERIC</name>
<reference evidence="1 2" key="1">
    <citation type="journal article" date="2021" name="Hortic Res">
        <title>High-quality reference genome and annotation aids understanding of berry development for evergreen blueberry (Vaccinium darrowii).</title>
        <authorList>
            <person name="Yu J."/>
            <person name="Hulse-Kemp A.M."/>
            <person name="Babiker E."/>
            <person name="Staton M."/>
        </authorList>
    </citation>
    <scope>NUCLEOTIDE SEQUENCE [LARGE SCALE GENOMIC DNA]</scope>
    <source>
        <strain evidence="2">cv. NJ 8807/NJ 8810</strain>
        <tissue evidence="1">Young leaf</tissue>
    </source>
</reference>
<proteinExistence type="predicted"/>
<keyword evidence="2" id="KW-1185">Reference proteome</keyword>
<gene>
    <name evidence="1" type="ORF">Vadar_031939</name>
</gene>